<keyword evidence="6" id="KW-0808">Transferase</keyword>
<comment type="pathway">
    <text evidence="3">Protein modification; protein glycosylation.</text>
</comment>
<comment type="similarity">
    <text evidence="4">Belongs to the UPP synthase family.</text>
</comment>
<dbReference type="KEGG" id="tbl:TBLA_0A05890"/>
<evidence type="ECO:0000256" key="6">
    <source>
        <dbReference type="ARBA" id="ARBA00022679"/>
    </source>
</evidence>
<evidence type="ECO:0000256" key="8">
    <source>
        <dbReference type="ARBA" id="ARBA00022824"/>
    </source>
</evidence>
<dbReference type="InParanoid" id="I2GW80"/>
<dbReference type="Proteomes" id="UP000002866">
    <property type="component" value="Chromosome 1"/>
</dbReference>
<dbReference type="UniPathway" id="UPA00378"/>
<keyword evidence="11 14" id="KW-0472">Membrane</keyword>
<evidence type="ECO:0000313" key="15">
    <source>
        <dbReference type="EMBL" id="CCH58382.1"/>
    </source>
</evidence>
<dbReference type="GeneID" id="14493730"/>
<dbReference type="RefSeq" id="XP_004177901.1">
    <property type="nucleotide sequence ID" value="XM_004177853.1"/>
</dbReference>
<dbReference type="GO" id="GO:0005789">
    <property type="term" value="C:endoplasmic reticulum membrane"/>
    <property type="evidence" value="ECO:0007669"/>
    <property type="project" value="UniProtKB-SubCell"/>
</dbReference>
<dbReference type="OMA" id="NMGFLPW"/>
<proteinExistence type="inferred from homology"/>
<dbReference type="Gene3D" id="3.40.1180.10">
    <property type="entry name" value="Decaprenyl diphosphate synthase-like"/>
    <property type="match status" value="1"/>
</dbReference>
<dbReference type="FunCoup" id="I2GW80">
    <property type="interactions" value="292"/>
</dbReference>
<evidence type="ECO:0000256" key="13">
    <source>
        <dbReference type="SAM" id="MobiDB-lite"/>
    </source>
</evidence>
<evidence type="ECO:0000256" key="3">
    <source>
        <dbReference type="ARBA" id="ARBA00004922"/>
    </source>
</evidence>
<evidence type="ECO:0000256" key="5">
    <source>
        <dbReference type="ARBA" id="ARBA00012596"/>
    </source>
</evidence>
<dbReference type="GO" id="GO:1904423">
    <property type="term" value="C:dehydrodolichyl diphosphate synthase complex"/>
    <property type="evidence" value="ECO:0007669"/>
    <property type="project" value="EnsemblFungi"/>
</dbReference>
<evidence type="ECO:0000256" key="7">
    <source>
        <dbReference type="ARBA" id="ARBA00022692"/>
    </source>
</evidence>
<dbReference type="EMBL" id="HE806316">
    <property type="protein sequence ID" value="CCH58382.1"/>
    <property type="molecule type" value="Genomic_DNA"/>
</dbReference>
<evidence type="ECO:0000256" key="4">
    <source>
        <dbReference type="ARBA" id="ARBA00005432"/>
    </source>
</evidence>
<dbReference type="STRING" id="1071380.I2GW80"/>
<dbReference type="GO" id="GO:0005811">
    <property type="term" value="C:lipid droplet"/>
    <property type="evidence" value="ECO:0007669"/>
    <property type="project" value="EnsemblFungi"/>
</dbReference>
<accession>I2GW80</accession>
<name>I2GW80_HENB6</name>
<dbReference type="SUPFAM" id="SSF64005">
    <property type="entry name" value="Undecaprenyl diphosphate synthase"/>
    <property type="match status" value="1"/>
</dbReference>
<dbReference type="GO" id="GO:0045547">
    <property type="term" value="F:ditrans,polycis-polyprenyl diphosphate synthase [(2E,6E)-farnesyl diphosphate specific] activity"/>
    <property type="evidence" value="ECO:0007669"/>
    <property type="project" value="UniProtKB-EC"/>
</dbReference>
<comment type="cofactor">
    <cofactor evidence="1">
        <name>Mg(2+)</name>
        <dbReference type="ChEBI" id="CHEBI:18420"/>
    </cofactor>
</comment>
<evidence type="ECO:0000313" key="16">
    <source>
        <dbReference type="Proteomes" id="UP000002866"/>
    </source>
</evidence>
<feature type="transmembrane region" description="Helical" evidence="14">
    <location>
        <begin position="161"/>
        <end position="181"/>
    </location>
</feature>
<dbReference type="eggNOG" id="KOG2818">
    <property type="taxonomic scope" value="Eukaryota"/>
</dbReference>
<organism evidence="15 16">
    <name type="scientific">Henningerozyma blattae (strain ATCC 34711 / CBS 6284 / DSM 70876 / NBRC 10599 / NRRL Y-10934 / UCD 77-7)</name>
    <name type="common">Yeast</name>
    <name type="synonym">Tetrapisispora blattae</name>
    <dbReference type="NCBI Taxonomy" id="1071380"/>
    <lineage>
        <taxon>Eukaryota</taxon>
        <taxon>Fungi</taxon>
        <taxon>Dikarya</taxon>
        <taxon>Ascomycota</taxon>
        <taxon>Saccharomycotina</taxon>
        <taxon>Saccharomycetes</taxon>
        <taxon>Saccharomycetales</taxon>
        <taxon>Saccharomycetaceae</taxon>
        <taxon>Henningerozyma</taxon>
    </lineage>
</organism>
<feature type="region of interest" description="Disordered" evidence="13">
    <location>
        <begin position="86"/>
        <end position="127"/>
    </location>
</feature>
<dbReference type="GO" id="GO:0043048">
    <property type="term" value="P:dolichyl monophosphate biosynthetic process"/>
    <property type="evidence" value="ECO:0007669"/>
    <property type="project" value="EnsemblFungi"/>
</dbReference>
<feature type="compositionally biased region" description="Low complexity" evidence="13">
    <location>
        <begin position="116"/>
        <end position="127"/>
    </location>
</feature>
<dbReference type="InterPro" id="IPR036424">
    <property type="entry name" value="UPP_synth-like_sf"/>
</dbReference>
<keyword evidence="16" id="KW-1185">Reference proteome</keyword>
<evidence type="ECO:0000256" key="10">
    <source>
        <dbReference type="ARBA" id="ARBA00022989"/>
    </source>
</evidence>
<protein>
    <recommendedName>
        <fullName evidence="5">ditrans,polycis-polyprenyl diphosphate synthase [(2E,6E)-farnesyldiphosphate specific]</fullName>
        <ecNumber evidence="5">2.5.1.87</ecNumber>
    </recommendedName>
</protein>
<comment type="subcellular location">
    <subcellularLocation>
        <location evidence="2">Endoplasmic reticulum membrane</location>
    </subcellularLocation>
</comment>
<evidence type="ECO:0000256" key="14">
    <source>
        <dbReference type="SAM" id="Phobius"/>
    </source>
</evidence>
<keyword evidence="7 14" id="KW-0812">Transmembrane</keyword>
<keyword evidence="8" id="KW-0256">Endoplasmic reticulum</keyword>
<dbReference type="EC" id="2.5.1.87" evidence="5"/>
<evidence type="ECO:0000256" key="1">
    <source>
        <dbReference type="ARBA" id="ARBA00001946"/>
    </source>
</evidence>
<sequence length="433" mass="49321">MSQIANHLRDSYMEHHQIHNNNHISGGDSFDLEENEKENTITYSSRVPPPETHVMKSKINQNKTRILKSSINSILAQKGEKAKILLKTPSIENETQPRGEEKRAPHSGEQEKKENAGNGTSSGAAAAAATTTTAAAASAPSNKLINDLQNNGRNSMNKLQFLFYQMVLIVCFIYYGTFRYFQFNFNTTKLKLLSIVYNPSHTPQLIRQDVNKLSKIPKRLAAILEMKSIGDIDGGINGLLNDGSEVVCWTISAGIKHLILYDYDGVLKKNINLFRQEIHNNLTNYYGPKDLPKYCIKIPHLNKLYYNNVTDDEGLKDEEENKKVSIEITLLSVRDGRETIVDLTKTMNELYLHKKLQEKEITMDLINNELIQLVGHEPDLLLYFGPSLDLQGFPPWHIRLTEFYWETDNNEVSYLVFIRGLKEYSNCKINLGK</sequence>
<evidence type="ECO:0000256" key="12">
    <source>
        <dbReference type="ARBA" id="ARBA00047353"/>
    </source>
</evidence>
<gene>
    <name evidence="15" type="primary">TBLA0A05890</name>
    <name evidence="15" type="ORF">TBLA_0A05890</name>
</gene>
<dbReference type="InterPro" id="IPR038887">
    <property type="entry name" value="Nus1/NgBR"/>
</dbReference>
<keyword evidence="9" id="KW-0460">Magnesium</keyword>
<dbReference type="HOGENOM" id="CLU_051870_0_0_1"/>
<evidence type="ECO:0000256" key="9">
    <source>
        <dbReference type="ARBA" id="ARBA00022842"/>
    </source>
</evidence>
<dbReference type="OrthoDB" id="19639at2759"/>
<evidence type="ECO:0000256" key="2">
    <source>
        <dbReference type="ARBA" id="ARBA00004586"/>
    </source>
</evidence>
<comment type="catalytic activity">
    <reaction evidence="12">
        <text>n isopentenyl diphosphate + (2E,6E)-farnesyl diphosphate = a di-trans,poly-cis-polyprenyl diphosphate + n diphosphate</text>
        <dbReference type="Rhea" id="RHEA:53008"/>
        <dbReference type="Rhea" id="RHEA-COMP:19494"/>
        <dbReference type="ChEBI" id="CHEBI:33019"/>
        <dbReference type="ChEBI" id="CHEBI:128769"/>
        <dbReference type="ChEBI" id="CHEBI:136960"/>
        <dbReference type="ChEBI" id="CHEBI:175763"/>
        <dbReference type="EC" id="2.5.1.87"/>
    </reaction>
</comment>
<dbReference type="AlphaFoldDB" id="I2GW80"/>
<dbReference type="PANTHER" id="PTHR21528:SF0">
    <property type="entry name" value="DEHYDRODOLICHYL DIPHOSPHATE SYNTHASE COMPLEX SUBUNIT NUS1"/>
    <property type="match status" value="1"/>
</dbReference>
<keyword evidence="10 14" id="KW-1133">Transmembrane helix</keyword>
<evidence type="ECO:0000256" key="11">
    <source>
        <dbReference type="ARBA" id="ARBA00023136"/>
    </source>
</evidence>
<reference evidence="15 16" key="1">
    <citation type="journal article" date="2011" name="Proc. Natl. Acad. Sci. U.S.A.">
        <title>Evolutionary erosion of yeast sex chromosomes by mating-type switching accidents.</title>
        <authorList>
            <person name="Gordon J.L."/>
            <person name="Armisen D."/>
            <person name="Proux-Wera E."/>
            <person name="Oheigeartaigh S.S."/>
            <person name="Byrne K.P."/>
            <person name="Wolfe K.H."/>
        </authorList>
    </citation>
    <scope>NUCLEOTIDE SEQUENCE [LARGE SCALE GENOMIC DNA]</scope>
    <source>
        <strain evidence="16">ATCC 34711 / CBS 6284 / DSM 70876 / NBRC 10599 / NRRL Y-10934 / UCD 77-7</strain>
    </source>
</reference>
<feature type="compositionally biased region" description="Basic and acidic residues" evidence="13">
    <location>
        <begin position="95"/>
        <end position="115"/>
    </location>
</feature>
<dbReference type="PANTHER" id="PTHR21528">
    <property type="entry name" value="DEHYDRODOLICHYL DIPHOSPHATE SYNTHASE COMPLEX SUBUNIT NUS1"/>
    <property type="match status" value="1"/>
</dbReference>